<comment type="function">
    <text evidence="4">Uses inorganic polyphosphate (polyP) as a donor to convert GDP to GTP or ADP to ATP.</text>
</comment>
<dbReference type="EC" id="2.7.4.-" evidence="4"/>
<sequence>MGKKSDAYDAELEQIQLAIVQSQAWSIEHGSRVVIVLEGRDTAGKDGAIKRLTEHMSPRQTRVIALPKPSDREASQWYFQRYVPHLPAAGETVIFNRSWYNRAGVEPVMGYCKPEQYAQFMTDAPRFERMLTDDGIILIKIWLDISREEQAKRLKERRTDPLKKFKLSSLDAEAEARFDAYSDARDRMLDETDRPFAPWFVVATDDKKTARLNIGRYILSILKHASVEVKKPDPQVVFSAAKAKGKLAR</sequence>
<evidence type="ECO:0000256" key="1">
    <source>
        <dbReference type="ARBA" id="ARBA00009924"/>
    </source>
</evidence>
<accession>A0A4Y9RX00</accession>
<dbReference type="GO" id="GO:0006793">
    <property type="term" value="P:phosphorus metabolic process"/>
    <property type="evidence" value="ECO:0007669"/>
    <property type="project" value="InterPro"/>
</dbReference>
<dbReference type="Proteomes" id="UP000298216">
    <property type="component" value="Unassembled WGS sequence"/>
</dbReference>
<protein>
    <recommendedName>
        <fullName evidence="4">ADP/GDP-polyphosphate phosphotransferase</fullName>
        <ecNumber evidence="4">2.7.4.-</ecNumber>
    </recommendedName>
    <alternativeName>
        <fullName evidence="4">Polyphosphate kinase PPK2</fullName>
    </alternativeName>
</protein>
<dbReference type="Pfam" id="PF03976">
    <property type="entry name" value="PPK2"/>
    <property type="match status" value="1"/>
</dbReference>
<dbReference type="AlphaFoldDB" id="A0A4Y9RX00"/>
<comment type="subunit">
    <text evidence="4">Homotetramer.</text>
</comment>
<evidence type="ECO:0000313" key="6">
    <source>
        <dbReference type="EMBL" id="TFW12169.1"/>
    </source>
</evidence>
<comment type="similarity">
    <text evidence="1 4">Belongs to the polyphosphate kinase 2 (PPK2) family. Class I subfamily.</text>
</comment>
<evidence type="ECO:0000256" key="3">
    <source>
        <dbReference type="ARBA" id="ARBA00022777"/>
    </source>
</evidence>
<dbReference type="OrthoDB" id="9775224at2"/>
<dbReference type="NCBIfam" id="TIGR03707">
    <property type="entry name" value="PPK2_P_aer"/>
    <property type="match status" value="1"/>
</dbReference>
<dbReference type="PIRSF" id="PIRSF028756">
    <property type="entry name" value="PPK2_prd"/>
    <property type="match status" value="1"/>
</dbReference>
<keyword evidence="7" id="KW-1185">Reference proteome</keyword>
<keyword evidence="3 4" id="KW-0418">Kinase</keyword>
<reference evidence="6 7" key="1">
    <citation type="submission" date="2019-03" db="EMBL/GenBank/DDBJ databases">
        <title>Draft genome of Brevundimonas sp. a heavy metal resistant soil bacteria.</title>
        <authorList>
            <person name="Soto J."/>
        </authorList>
    </citation>
    <scope>NUCLEOTIDE SEQUENCE [LARGE SCALE GENOMIC DNA]</scope>
    <source>
        <strain evidence="6 7">B-10</strain>
    </source>
</reference>
<evidence type="ECO:0000256" key="4">
    <source>
        <dbReference type="RuleBase" id="RU369062"/>
    </source>
</evidence>
<name>A0A4Y9RX00_9CAUL</name>
<comment type="caution">
    <text evidence="6">The sequence shown here is derived from an EMBL/GenBank/DDBJ whole genome shotgun (WGS) entry which is preliminary data.</text>
</comment>
<feature type="domain" description="Polyphosphate kinase-2-related" evidence="5">
    <location>
        <begin position="4"/>
        <end position="228"/>
    </location>
</feature>
<evidence type="ECO:0000313" key="7">
    <source>
        <dbReference type="Proteomes" id="UP000298216"/>
    </source>
</evidence>
<dbReference type="EMBL" id="SPVH01000006">
    <property type="protein sequence ID" value="TFW12169.1"/>
    <property type="molecule type" value="Genomic_DNA"/>
</dbReference>
<gene>
    <name evidence="6" type="primary">ppk2</name>
    <name evidence="6" type="ORF">EGY25_08975</name>
</gene>
<dbReference type="InterPro" id="IPR027417">
    <property type="entry name" value="P-loop_NTPase"/>
</dbReference>
<dbReference type="RefSeq" id="WP_135194654.1">
    <property type="nucleotide sequence ID" value="NZ_SPVH01000006.1"/>
</dbReference>
<dbReference type="PANTHER" id="PTHR34383">
    <property type="entry name" value="POLYPHOSPHATE:AMP PHOSPHOTRANSFERASE-RELATED"/>
    <property type="match status" value="1"/>
</dbReference>
<evidence type="ECO:0000259" key="5">
    <source>
        <dbReference type="Pfam" id="PF03976"/>
    </source>
</evidence>
<dbReference type="SUPFAM" id="SSF52540">
    <property type="entry name" value="P-loop containing nucleoside triphosphate hydrolases"/>
    <property type="match status" value="1"/>
</dbReference>
<dbReference type="InterPro" id="IPR016898">
    <property type="entry name" value="Polyphosphate_phosphotransfera"/>
</dbReference>
<dbReference type="Gene3D" id="3.40.50.300">
    <property type="entry name" value="P-loop containing nucleotide triphosphate hydrolases"/>
    <property type="match status" value="1"/>
</dbReference>
<proteinExistence type="inferred from homology"/>
<dbReference type="PANTHER" id="PTHR34383:SF1">
    <property type="entry name" value="ADP-POLYPHOSPHATE PHOSPHOTRANSFERASE"/>
    <property type="match status" value="1"/>
</dbReference>
<dbReference type="GO" id="GO:0008976">
    <property type="term" value="F:polyphosphate kinase activity"/>
    <property type="evidence" value="ECO:0007669"/>
    <property type="project" value="UniProtKB-UniRule"/>
</dbReference>
<dbReference type="InterPro" id="IPR022488">
    <property type="entry name" value="PPK2-related"/>
</dbReference>
<organism evidence="6 7">
    <name type="scientific">Brevundimonas intermedia</name>
    <dbReference type="NCBI Taxonomy" id="74315"/>
    <lineage>
        <taxon>Bacteria</taxon>
        <taxon>Pseudomonadati</taxon>
        <taxon>Pseudomonadota</taxon>
        <taxon>Alphaproteobacteria</taxon>
        <taxon>Caulobacterales</taxon>
        <taxon>Caulobacteraceae</taxon>
        <taxon>Brevundimonas</taxon>
    </lineage>
</organism>
<dbReference type="InterPro" id="IPR022486">
    <property type="entry name" value="PPK2_PA0141"/>
</dbReference>
<keyword evidence="2 4" id="KW-0808">Transferase</keyword>
<evidence type="ECO:0000256" key="2">
    <source>
        <dbReference type="ARBA" id="ARBA00022679"/>
    </source>
</evidence>